<evidence type="ECO:0000313" key="4">
    <source>
        <dbReference type="Proteomes" id="UP000887568"/>
    </source>
</evidence>
<proteinExistence type="predicted"/>
<feature type="transmembrane region" description="Helical" evidence="1">
    <location>
        <begin position="218"/>
        <end position="238"/>
    </location>
</feature>
<feature type="signal peptide" evidence="2">
    <location>
        <begin position="1"/>
        <end position="22"/>
    </location>
</feature>
<dbReference type="Proteomes" id="UP000887568">
    <property type="component" value="Unplaced"/>
</dbReference>
<evidence type="ECO:0000313" key="3">
    <source>
        <dbReference type="EnsemblMetazoa" id="XP_038070458.1"/>
    </source>
</evidence>
<keyword evidence="1" id="KW-0812">Transmembrane</keyword>
<dbReference type="AlphaFoldDB" id="A0A914B3G4"/>
<keyword evidence="2" id="KW-0732">Signal</keyword>
<dbReference type="OrthoDB" id="10327200at2759"/>
<dbReference type="EnsemblMetazoa" id="XM_038214530.1">
    <property type="protein sequence ID" value="XP_038070458.1"/>
    <property type="gene ID" value="LOC119739551"/>
</dbReference>
<keyword evidence="4" id="KW-1185">Reference proteome</keyword>
<sequence length="280" mass="30686">MRLSPLMFNIFLAIFCSPAISAYRIISFEDYCPQSACTILEDQSGELQITFSQLTSFQQCALVFSAAHYHDHVFLSLVPDPLECQGFILHVYDGRTYATKSELSVGGICTNDSDSGPKFQYRSFMTSGREFSIVLERKRGVANWSSRVSFTMYYRAFVQENILIQDICHMCHENKTSELGMDVCEGLLPNCTGIAQVIKGSCLAADDDAKRRSARTEAFGILMSGAVIFTIIFVALHCGGGNHAVKVRAVAPVEPGRHTQTSAIFAARGGSAGRSPIAHV</sequence>
<evidence type="ECO:0000256" key="2">
    <source>
        <dbReference type="SAM" id="SignalP"/>
    </source>
</evidence>
<keyword evidence="1" id="KW-1133">Transmembrane helix</keyword>
<dbReference type="OMA" id="MTSGREF"/>
<evidence type="ECO:0000256" key="1">
    <source>
        <dbReference type="SAM" id="Phobius"/>
    </source>
</evidence>
<organism evidence="3 4">
    <name type="scientific">Patiria miniata</name>
    <name type="common">Bat star</name>
    <name type="synonym">Asterina miniata</name>
    <dbReference type="NCBI Taxonomy" id="46514"/>
    <lineage>
        <taxon>Eukaryota</taxon>
        <taxon>Metazoa</taxon>
        <taxon>Echinodermata</taxon>
        <taxon>Eleutherozoa</taxon>
        <taxon>Asterozoa</taxon>
        <taxon>Asteroidea</taxon>
        <taxon>Valvatacea</taxon>
        <taxon>Valvatida</taxon>
        <taxon>Asterinidae</taxon>
        <taxon>Patiria</taxon>
    </lineage>
</organism>
<feature type="chain" id="PRO_5038008317" description="CUB domain-containing protein" evidence="2">
    <location>
        <begin position="23"/>
        <end position="280"/>
    </location>
</feature>
<protein>
    <recommendedName>
        <fullName evidence="5">CUB domain-containing protein</fullName>
    </recommendedName>
</protein>
<name>A0A914B3G4_PATMI</name>
<dbReference type="RefSeq" id="XP_038070458.1">
    <property type="nucleotide sequence ID" value="XM_038214530.1"/>
</dbReference>
<reference evidence="3" key="1">
    <citation type="submission" date="2022-11" db="UniProtKB">
        <authorList>
            <consortium name="EnsemblMetazoa"/>
        </authorList>
    </citation>
    <scope>IDENTIFICATION</scope>
</reference>
<keyword evidence="1" id="KW-0472">Membrane</keyword>
<dbReference type="GeneID" id="119739551"/>
<evidence type="ECO:0008006" key="5">
    <source>
        <dbReference type="Google" id="ProtNLM"/>
    </source>
</evidence>
<accession>A0A914B3G4</accession>